<organism evidence="2 3">
    <name type="scientific">Crassostrea virginica</name>
    <name type="common">Eastern oyster</name>
    <dbReference type="NCBI Taxonomy" id="6565"/>
    <lineage>
        <taxon>Eukaryota</taxon>
        <taxon>Metazoa</taxon>
        <taxon>Spiralia</taxon>
        <taxon>Lophotrochozoa</taxon>
        <taxon>Mollusca</taxon>
        <taxon>Bivalvia</taxon>
        <taxon>Autobranchia</taxon>
        <taxon>Pteriomorphia</taxon>
        <taxon>Ostreida</taxon>
        <taxon>Ostreoidea</taxon>
        <taxon>Ostreidae</taxon>
        <taxon>Crassostrea</taxon>
    </lineage>
</organism>
<dbReference type="RefSeq" id="XP_022303432.1">
    <property type="nucleotide sequence ID" value="XM_022447724.1"/>
</dbReference>
<feature type="chain" id="PRO_5034982621" evidence="1">
    <location>
        <begin position="20"/>
        <end position="253"/>
    </location>
</feature>
<dbReference type="PANTHER" id="PTHR24024:SF18">
    <property type="entry name" value="SHORT-CHAIN COLLAGEN C4-LIKE"/>
    <property type="match status" value="1"/>
</dbReference>
<dbReference type="PANTHER" id="PTHR24024">
    <property type="entry name" value="PULMONARY SURFACTANT-ASSOCIATED PROTEIN A"/>
    <property type="match status" value="1"/>
</dbReference>
<reference evidence="3" key="1">
    <citation type="submission" date="2025-08" db="UniProtKB">
        <authorList>
            <consortium name="RefSeq"/>
        </authorList>
    </citation>
    <scope>IDENTIFICATION</scope>
    <source>
        <tissue evidence="3">Whole sample</tissue>
    </source>
</reference>
<dbReference type="GO" id="GO:0005615">
    <property type="term" value="C:extracellular space"/>
    <property type="evidence" value="ECO:0007669"/>
    <property type="project" value="TreeGrafter"/>
</dbReference>
<protein>
    <submittedName>
        <fullName evidence="3">Uncharacterized protein LOC111111002</fullName>
    </submittedName>
</protein>
<dbReference type="AlphaFoldDB" id="A0A8B8BJA1"/>
<dbReference type="Proteomes" id="UP000694844">
    <property type="component" value="Chromosome 9"/>
</dbReference>
<keyword evidence="2" id="KW-1185">Reference proteome</keyword>
<feature type="signal peptide" evidence="1">
    <location>
        <begin position="1"/>
        <end position="19"/>
    </location>
</feature>
<evidence type="ECO:0000313" key="2">
    <source>
        <dbReference type="Proteomes" id="UP000694844"/>
    </source>
</evidence>
<keyword evidence="1" id="KW-0732">Signal</keyword>
<accession>A0A8B8BJA1</accession>
<dbReference type="InterPro" id="IPR051077">
    <property type="entry name" value="Ca-dependent_lectin"/>
</dbReference>
<proteinExistence type="predicted"/>
<evidence type="ECO:0000256" key="1">
    <source>
        <dbReference type="SAM" id="SignalP"/>
    </source>
</evidence>
<dbReference type="KEGG" id="cvn:111111002"/>
<gene>
    <name evidence="3" type="primary">LOC111111002</name>
</gene>
<dbReference type="OrthoDB" id="6086925at2759"/>
<name>A0A8B8BJA1_CRAVI</name>
<dbReference type="GeneID" id="111111002"/>
<sequence>MASWCTFLILILFVNFGSSQETERQTKDRRLLLNDPNTLLNEIEELKREVTSLKSQFNRRNEERTGSVYTVWGRKSCPAVNGTTTVYTGITGGKPFYENGGGVTTLCLPHNPDDAPPDFPTSIEYAGRVSHLYGSEYQFTYRKYALNDDVPCAVCHVDSASSVLMIPAKSSCPSSWNMQYTGFLVSNNAADGDRTWQAFDYVCLHNDAEYLTEGARRHNDDGHILYPVQAVCGSLPCPPYKNGQYITCAVCTL</sequence>
<evidence type="ECO:0000313" key="3">
    <source>
        <dbReference type="RefSeq" id="XP_022303432.1"/>
    </source>
</evidence>